<organism evidence="1 2">
    <name type="scientific">Thermothelomyces thermophilus (strain ATCC 42464 / BCRC 31852 / DSM 1799)</name>
    <name type="common">Sporotrichum thermophile</name>
    <dbReference type="NCBI Taxonomy" id="573729"/>
    <lineage>
        <taxon>Eukaryota</taxon>
        <taxon>Fungi</taxon>
        <taxon>Dikarya</taxon>
        <taxon>Ascomycota</taxon>
        <taxon>Pezizomycotina</taxon>
        <taxon>Sordariomycetes</taxon>
        <taxon>Sordariomycetidae</taxon>
        <taxon>Sordariales</taxon>
        <taxon>Chaetomiaceae</taxon>
        <taxon>Thermothelomyces</taxon>
    </lineage>
</organism>
<dbReference type="EMBL" id="CP003005">
    <property type="protein sequence ID" value="AEO58545.1"/>
    <property type="molecule type" value="Genomic_DNA"/>
</dbReference>
<name>G2QGD1_THET4</name>
<proteinExistence type="predicted"/>
<gene>
    <name evidence="1" type="ORF">MYCTH_2110839</name>
</gene>
<dbReference type="HOGENOM" id="CLU_1289739_0_0_1"/>
<accession>G2QGD1</accession>
<dbReference type="Proteomes" id="UP000007322">
    <property type="component" value="Chromosome 4"/>
</dbReference>
<protein>
    <submittedName>
        <fullName evidence="1">Uncharacterized protein</fullName>
    </submittedName>
</protein>
<dbReference type="AlphaFoldDB" id="G2QGD1"/>
<sequence length="214" mass="23992">MADPIIDFAHHAHKFPSLESRGRYELQRDCAAIAAEAAEHAVQKFKPEQIMADAEARGNRARRVITAREEAAGEPKYTVTRMDVLEVDFYRLVATAARNLVQRRKRVLEQDVAERKELAERVTGELSRLSEQYRASKEDVMLALEAKASNDGGFVMVPNSESVGTEPQEGSSVEGWIHAAVDDEFCAGIEVETDDDWSTRGKQYFIVIKKGIPR</sequence>
<evidence type="ECO:0000313" key="2">
    <source>
        <dbReference type="Proteomes" id="UP000007322"/>
    </source>
</evidence>
<reference evidence="1 2" key="1">
    <citation type="journal article" date="2011" name="Nat. Biotechnol.">
        <title>Comparative genomic analysis of the thermophilic biomass-degrading fungi Myceliophthora thermophila and Thielavia terrestris.</title>
        <authorList>
            <person name="Berka R.M."/>
            <person name="Grigoriev I.V."/>
            <person name="Otillar R."/>
            <person name="Salamov A."/>
            <person name="Grimwood J."/>
            <person name="Reid I."/>
            <person name="Ishmael N."/>
            <person name="John T."/>
            <person name="Darmond C."/>
            <person name="Moisan M.-C."/>
            <person name="Henrissat B."/>
            <person name="Coutinho P.M."/>
            <person name="Lombard V."/>
            <person name="Natvig D.O."/>
            <person name="Lindquist E."/>
            <person name="Schmutz J."/>
            <person name="Lucas S."/>
            <person name="Harris P."/>
            <person name="Powlowski J."/>
            <person name="Bellemare A."/>
            <person name="Taylor D."/>
            <person name="Butler G."/>
            <person name="de Vries R.P."/>
            <person name="Allijn I.E."/>
            <person name="van den Brink J."/>
            <person name="Ushinsky S."/>
            <person name="Storms R."/>
            <person name="Powell A.J."/>
            <person name="Paulsen I.T."/>
            <person name="Elbourne L.D.H."/>
            <person name="Baker S.E."/>
            <person name="Magnuson J."/>
            <person name="LaBoissiere S."/>
            <person name="Clutterbuck A.J."/>
            <person name="Martinez D."/>
            <person name="Wogulis M."/>
            <person name="de Leon A.L."/>
            <person name="Rey M.W."/>
            <person name="Tsang A."/>
        </authorList>
    </citation>
    <scope>NUCLEOTIDE SEQUENCE [LARGE SCALE GENOMIC DNA]</scope>
    <source>
        <strain evidence="2">ATCC 42464 / BCRC 31852 / DSM 1799</strain>
    </source>
</reference>
<dbReference type="GeneID" id="11510140"/>
<dbReference type="VEuPathDB" id="FungiDB:MYCTH_2110839"/>
<dbReference type="KEGG" id="mtm:MYCTH_2110839"/>
<dbReference type="InParanoid" id="G2QGD1"/>
<evidence type="ECO:0000313" key="1">
    <source>
        <dbReference type="EMBL" id="AEO58545.1"/>
    </source>
</evidence>
<dbReference type="RefSeq" id="XP_003663790.1">
    <property type="nucleotide sequence ID" value="XM_003663742.1"/>
</dbReference>
<keyword evidence="2" id="KW-1185">Reference proteome</keyword>